<proteinExistence type="predicted"/>
<accession>D6TY31</accession>
<gene>
    <name evidence="1" type="ORF">Krac_6162</name>
</gene>
<protein>
    <submittedName>
        <fullName evidence="1">Uncharacterized protein</fullName>
    </submittedName>
</protein>
<dbReference type="Proteomes" id="UP000004508">
    <property type="component" value="Unassembled WGS sequence"/>
</dbReference>
<name>D6TY31_KTERA</name>
<evidence type="ECO:0000313" key="1">
    <source>
        <dbReference type="EMBL" id="EFH85027.1"/>
    </source>
</evidence>
<comment type="caution">
    <text evidence="1">The sequence shown here is derived from an EMBL/GenBank/DDBJ whole genome shotgun (WGS) entry which is preliminary data.</text>
</comment>
<organism evidence="1 2">
    <name type="scientific">Ktedonobacter racemifer DSM 44963</name>
    <dbReference type="NCBI Taxonomy" id="485913"/>
    <lineage>
        <taxon>Bacteria</taxon>
        <taxon>Bacillati</taxon>
        <taxon>Chloroflexota</taxon>
        <taxon>Ktedonobacteria</taxon>
        <taxon>Ktedonobacterales</taxon>
        <taxon>Ktedonobacteraceae</taxon>
        <taxon>Ktedonobacter</taxon>
    </lineage>
</organism>
<sequence length="61" mass="7278">MGWSEMCAYHLNCVRAEKWFLHNWGFLHIPPKRVHRFGGICKNPQYNNQLTVTPKPVHKFL</sequence>
<evidence type="ECO:0000313" key="2">
    <source>
        <dbReference type="Proteomes" id="UP000004508"/>
    </source>
</evidence>
<dbReference type="EMBL" id="ADVG01000003">
    <property type="protein sequence ID" value="EFH85027.1"/>
    <property type="molecule type" value="Genomic_DNA"/>
</dbReference>
<dbReference type="AlphaFoldDB" id="D6TY31"/>
<keyword evidence="2" id="KW-1185">Reference proteome</keyword>
<reference evidence="1 2" key="1">
    <citation type="journal article" date="2011" name="Stand. Genomic Sci.">
        <title>Non-contiguous finished genome sequence and contextual data of the filamentous soil bacterium Ktedonobacter racemifer type strain (SOSP1-21).</title>
        <authorList>
            <person name="Chang Y.J."/>
            <person name="Land M."/>
            <person name="Hauser L."/>
            <person name="Chertkov O."/>
            <person name="Del Rio T.G."/>
            <person name="Nolan M."/>
            <person name="Copeland A."/>
            <person name="Tice H."/>
            <person name="Cheng J.F."/>
            <person name="Lucas S."/>
            <person name="Han C."/>
            <person name="Goodwin L."/>
            <person name="Pitluck S."/>
            <person name="Ivanova N."/>
            <person name="Ovchinikova G."/>
            <person name="Pati A."/>
            <person name="Chen A."/>
            <person name="Palaniappan K."/>
            <person name="Mavromatis K."/>
            <person name="Liolios K."/>
            <person name="Brettin T."/>
            <person name="Fiebig A."/>
            <person name="Rohde M."/>
            <person name="Abt B."/>
            <person name="Goker M."/>
            <person name="Detter J.C."/>
            <person name="Woyke T."/>
            <person name="Bristow J."/>
            <person name="Eisen J.A."/>
            <person name="Markowitz V."/>
            <person name="Hugenholtz P."/>
            <person name="Kyrpides N.C."/>
            <person name="Klenk H.P."/>
            <person name="Lapidus A."/>
        </authorList>
    </citation>
    <scope>NUCLEOTIDE SEQUENCE [LARGE SCALE GENOMIC DNA]</scope>
    <source>
        <strain evidence="2">DSM 44963</strain>
    </source>
</reference>
<dbReference type="InParanoid" id="D6TY31"/>